<protein>
    <submittedName>
        <fullName evidence="1">Uncharacterized protein</fullName>
    </submittedName>
</protein>
<dbReference type="AlphaFoldDB" id="A0A7C9IYV1"/>
<evidence type="ECO:0000313" key="2">
    <source>
        <dbReference type="Proteomes" id="UP000480570"/>
    </source>
</evidence>
<gene>
    <name evidence="1" type="ORF">GB992_02635</name>
</gene>
<proteinExistence type="predicted"/>
<accession>A0A7C9IYV1</accession>
<reference evidence="1 2" key="1">
    <citation type="journal article" date="2019" name="Appl. Environ. Microbiol.">
        <title>Genetic determinants of hydroxycinnamic acid metabolism in heterofermentative lactobacilli.</title>
        <authorList>
            <person name="Gaur G."/>
            <person name="Oh J.H."/>
            <person name="Filannino P."/>
            <person name="Gobbetti M."/>
            <person name="van Pijkeren J.P."/>
            <person name="Ganzle M.G."/>
        </authorList>
    </citation>
    <scope>NUCLEOTIDE SEQUENCE [LARGE SCALE GENOMIC DNA]</scope>
    <source>
        <strain evidence="1 2">FUA3583</strain>
    </source>
</reference>
<dbReference type="Proteomes" id="UP000480570">
    <property type="component" value="Unassembled WGS sequence"/>
</dbReference>
<organism evidence="1 2">
    <name type="scientific">Furfurilactobacillus rossiae</name>
    <dbReference type="NCBI Taxonomy" id="231049"/>
    <lineage>
        <taxon>Bacteria</taxon>
        <taxon>Bacillati</taxon>
        <taxon>Bacillota</taxon>
        <taxon>Bacilli</taxon>
        <taxon>Lactobacillales</taxon>
        <taxon>Lactobacillaceae</taxon>
        <taxon>Furfurilactobacillus</taxon>
    </lineage>
</organism>
<sequence>MTIKTMQMTLSSRTPKTNKLFENLIGCFLSNQIVKEISIKMHTTIKITNQIEIMFVTSPAFVASAISLGKNGSWR</sequence>
<comment type="caution">
    <text evidence="1">The sequence shown here is derived from an EMBL/GenBank/DDBJ whole genome shotgun (WGS) entry which is preliminary data.</text>
</comment>
<name>A0A7C9IYV1_9LACO</name>
<dbReference type="EMBL" id="WEZT01000004">
    <property type="protein sequence ID" value="MYV04778.1"/>
    <property type="molecule type" value="Genomic_DNA"/>
</dbReference>
<evidence type="ECO:0000313" key="1">
    <source>
        <dbReference type="EMBL" id="MYV04778.1"/>
    </source>
</evidence>